<dbReference type="AlphaFoldDB" id="A0A3M7G3S2"/>
<gene>
    <name evidence="2" type="ORF">D0864_05306</name>
</gene>
<sequence>MFTNTTAHITRWQEEHRKEVLDNKRLVEGRFDHEAANADPADISVDARNTFQAAEDSLHCSLKGKAWPLDHVYDDTDRATIGCASVGICNDHGHDDDLGNLQPQPPIVGGESC</sequence>
<proteinExistence type="predicted"/>
<feature type="region of interest" description="Disordered" evidence="1">
    <location>
        <begin position="94"/>
        <end position="113"/>
    </location>
</feature>
<accession>A0A3M7G3S2</accession>
<dbReference type="Proteomes" id="UP000269539">
    <property type="component" value="Unassembled WGS sequence"/>
</dbReference>
<dbReference type="EMBL" id="QWIO01000488">
    <property type="protein sequence ID" value="RMY95623.1"/>
    <property type="molecule type" value="Genomic_DNA"/>
</dbReference>
<name>A0A3M7G3S2_HORWE</name>
<protein>
    <submittedName>
        <fullName evidence="2">Uncharacterized protein</fullName>
    </submittedName>
</protein>
<evidence type="ECO:0000313" key="2">
    <source>
        <dbReference type="EMBL" id="RMY95623.1"/>
    </source>
</evidence>
<reference evidence="2 3" key="1">
    <citation type="journal article" date="2018" name="BMC Genomics">
        <title>Genomic evidence for intraspecific hybridization in a clonal and extremely halotolerant yeast.</title>
        <authorList>
            <person name="Gostincar C."/>
            <person name="Stajich J.E."/>
            <person name="Zupancic J."/>
            <person name="Zalar P."/>
            <person name="Gunde-Cimerman N."/>
        </authorList>
    </citation>
    <scope>NUCLEOTIDE SEQUENCE [LARGE SCALE GENOMIC DNA]</scope>
    <source>
        <strain evidence="2 3">EXF-10513</strain>
    </source>
</reference>
<organism evidence="2 3">
    <name type="scientific">Hortaea werneckii</name>
    <name type="common">Black yeast</name>
    <name type="synonym">Cladosporium werneckii</name>
    <dbReference type="NCBI Taxonomy" id="91943"/>
    <lineage>
        <taxon>Eukaryota</taxon>
        <taxon>Fungi</taxon>
        <taxon>Dikarya</taxon>
        <taxon>Ascomycota</taxon>
        <taxon>Pezizomycotina</taxon>
        <taxon>Dothideomycetes</taxon>
        <taxon>Dothideomycetidae</taxon>
        <taxon>Mycosphaerellales</taxon>
        <taxon>Teratosphaeriaceae</taxon>
        <taxon>Hortaea</taxon>
    </lineage>
</organism>
<evidence type="ECO:0000256" key="1">
    <source>
        <dbReference type="SAM" id="MobiDB-lite"/>
    </source>
</evidence>
<comment type="caution">
    <text evidence="2">The sequence shown here is derived from an EMBL/GenBank/DDBJ whole genome shotgun (WGS) entry which is preliminary data.</text>
</comment>
<evidence type="ECO:0000313" key="3">
    <source>
        <dbReference type="Proteomes" id="UP000269539"/>
    </source>
</evidence>